<name>A0A7V7RNZ0_9BACI</name>
<feature type="compositionally biased region" description="Basic and acidic residues" evidence="1">
    <location>
        <begin position="162"/>
        <end position="175"/>
    </location>
</feature>
<dbReference type="Pfam" id="PF14297">
    <property type="entry name" value="Lin1244_N"/>
    <property type="match status" value="1"/>
</dbReference>
<keyword evidence="4" id="KW-1185">Reference proteome</keyword>
<dbReference type="OrthoDB" id="1047417at2"/>
<evidence type="ECO:0000313" key="4">
    <source>
        <dbReference type="Proteomes" id="UP000441354"/>
    </source>
</evidence>
<dbReference type="AlphaFoldDB" id="A0A7V7RNZ0"/>
<dbReference type="RefSeq" id="WP_151573604.1">
    <property type="nucleotide sequence ID" value="NZ_WBOT01000002.1"/>
</dbReference>
<feature type="region of interest" description="Disordered" evidence="1">
    <location>
        <begin position="149"/>
        <end position="175"/>
    </location>
</feature>
<dbReference type="PANTHER" id="PTHR39196:SF1">
    <property type="entry name" value="PRIMOSOME, DNAD SUBUNIT"/>
    <property type="match status" value="1"/>
</dbReference>
<gene>
    <name evidence="3" type="ORF">F7732_09475</name>
</gene>
<feature type="compositionally biased region" description="Polar residues" evidence="1">
    <location>
        <begin position="149"/>
        <end position="160"/>
    </location>
</feature>
<evidence type="ECO:0000259" key="2">
    <source>
        <dbReference type="Pfam" id="PF14297"/>
    </source>
</evidence>
<accession>A0A7V7RNZ0</accession>
<feature type="domain" description="Lin1244/Lin1753-like N-terminal" evidence="2">
    <location>
        <begin position="11"/>
        <end position="103"/>
    </location>
</feature>
<dbReference type="Proteomes" id="UP000441354">
    <property type="component" value="Unassembled WGS sequence"/>
</dbReference>
<protein>
    <submittedName>
        <fullName evidence="3">DUF4373 domain-containing protein</fullName>
    </submittedName>
</protein>
<proteinExistence type="predicted"/>
<organism evidence="3 4">
    <name type="scientific">Bacillus mesophilum</name>
    <dbReference type="NCBI Taxonomy" id="1071718"/>
    <lineage>
        <taxon>Bacteria</taxon>
        <taxon>Bacillati</taxon>
        <taxon>Bacillota</taxon>
        <taxon>Bacilli</taxon>
        <taxon>Bacillales</taxon>
        <taxon>Bacillaceae</taxon>
        <taxon>Bacillus</taxon>
    </lineage>
</organism>
<evidence type="ECO:0000256" key="1">
    <source>
        <dbReference type="SAM" id="MobiDB-lite"/>
    </source>
</evidence>
<dbReference type="InterPro" id="IPR025400">
    <property type="entry name" value="Lin1244/Lin1753-like_N"/>
</dbReference>
<reference evidence="3 4" key="1">
    <citation type="journal article" date="2014" name="Arch. Microbiol.">
        <title>Bacillus mesophilum sp. nov., strain IITR-54T, a novel 4-chlorobiphenyl dechlorinating bacterium.</title>
        <authorList>
            <person name="Manickam N."/>
            <person name="Singh N.K."/>
            <person name="Bajaj A."/>
            <person name="Kumar R.M."/>
            <person name="Kaur G."/>
            <person name="Kaur N."/>
            <person name="Bala M."/>
            <person name="Kumar A."/>
            <person name="Mayilraj S."/>
        </authorList>
    </citation>
    <scope>NUCLEOTIDE SEQUENCE [LARGE SCALE GENOMIC DNA]</scope>
    <source>
        <strain evidence="3 4">IITR-54</strain>
    </source>
</reference>
<evidence type="ECO:0000313" key="3">
    <source>
        <dbReference type="EMBL" id="KAB2334290.1"/>
    </source>
</evidence>
<dbReference type="EMBL" id="WBOT01000002">
    <property type="protein sequence ID" value="KAB2334290.1"/>
    <property type="molecule type" value="Genomic_DNA"/>
</dbReference>
<sequence>MARPTKEGLDYFPLDVDMDQDDKVALIEAQHGVTGFAIVVKLFMKIYKNGYFYNWTEKEQLLFSRIINVDINSVIEVVNDCIKWGLFSDEMYENHAILTSNGIQKRYLEAASRRQKVKIPSDHLLLSPSQVDEYKNLIIEGVNDDINNYSDGVNDNTGTQSKVKESKVKKSKEKKSNKDINLEIENFRQRYSENQLKIIDNYLEMIRHTRRSAKIADTVIFQMYDSWDKYPEICVEYGLKTHTDNPSHHSKGEKYTLGIIRGTTAEEAFKKLGSSNQSNSLDFNQYV</sequence>
<dbReference type="PANTHER" id="PTHR39196">
    <property type="entry name" value="PRIMOSOME, DNAD SUBUNIT"/>
    <property type="match status" value="1"/>
</dbReference>
<comment type="caution">
    <text evidence="3">The sequence shown here is derived from an EMBL/GenBank/DDBJ whole genome shotgun (WGS) entry which is preliminary data.</text>
</comment>